<dbReference type="GO" id="GO:0016491">
    <property type="term" value="F:oxidoreductase activity"/>
    <property type="evidence" value="ECO:0007669"/>
    <property type="project" value="UniProtKB-KW"/>
</dbReference>
<keyword evidence="4" id="KW-0812">Transmembrane</keyword>
<dbReference type="AlphaFoldDB" id="A0A0C3BI94"/>
<dbReference type="PANTHER" id="PTHR10707:SF10">
    <property type="entry name" value="CYTOCHROME C OXIDASE SUBUNIT 4"/>
    <property type="match status" value="1"/>
</dbReference>
<dbReference type="SUPFAM" id="SSF81406">
    <property type="entry name" value="Mitochondrial cytochrome c oxidase subunit IV"/>
    <property type="match status" value="1"/>
</dbReference>
<proteinExistence type="inferred from homology"/>
<comment type="subcellular location">
    <subcellularLocation>
        <location evidence="1">Mitochondrion inner membrane</location>
        <topology evidence="1">Single-pass membrane protein</topology>
    </subcellularLocation>
</comment>
<dbReference type="EMBL" id="KN831805">
    <property type="protein sequence ID" value="KIM36440.1"/>
    <property type="molecule type" value="Genomic_DNA"/>
</dbReference>
<keyword evidence="10" id="KW-0472">Membrane</keyword>
<evidence type="ECO:0000256" key="9">
    <source>
        <dbReference type="ARBA" id="ARBA00023128"/>
    </source>
</evidence>
<dbReference type="GO" id="GO:0006123">
    <property type="term" value="P:mitochondrial electron transport, cytochrome c to oxygen"/>
    <property type="evidence" value="ECO:0007669"/>
    <property type="project" value="InterPro"/>
</dbReference>
<dbReference type="InterPro" id="IPR004203">
    <property type="entry name" value="Cyt_c_oxidase_su4_fam"/>
</dbReference>
<sequence length="181" mass="19560">MQAFRLARASGGLRPALVAQRRCLATATANHVDVPAGASAQSSTRVAPIPLSNVEAHWERLSNDEKVALHEQLELVQQKDWKELSLDEKKAAYFVAFGPHGPRTPTSQPGEGLKVFLSVAGLVGVTVILHQVIRAFGKPPPKSMSKEWQEASNERAIEQKLNPISGIASEGYSGKGFVQSK</sequence>
<dbReference type="InterPro" id="IPR036639">
    <property type="entry name" value="Cyt_c_oxidase_su4_sf"/>
</dbReference>
<dbReference type="GO" id="GO:0045277">
    <property type="term" value="C:respiratory chain complex IV"/>
    <property type="evidence" value="ECO:0007669"/>
    <property type="project" value="InterPro"/>
</dbReference>
<dbReference type="Gene3D" id="1.10.442.10">
    <property type="entry name" value="Cytochrome c oxidase subunit IV"/>
    <property type="match status" value="1"/>
</dbReference>
<evidence type="ECO:0000256" key="5">
    <source>
        <dbReference type="ARBA" id="ARBA00022792"/>
    </source>
</evidence>
<reference evidence="11 12" key="1">
    <citation type="submission" date="2014-04" db="EMBL/GenBank/DDBJ databases">
        <authorList>
            <consortium name="DOE Joint Genome Institute"/>
            <person name="Kuo A."/>
            <person name="Gay G."/>
            <person name="Dore J."/>
            <person name="Kohler A."/>
            <person name="Nagy L.G."/>
            <person name="Floudas D."/>
            <person name="Copeland A."/>
            <person name="Barry K.W."/>
            <person name="Cichocki N."/>
            <person name="Veneault-Fourrey C."/>
            <person name="LaButti K."/>
            <person name="Lindquist E.A."/>
            <person name="Lipzen A."/>
            <person name="Lundell T."/>
            <person name="Morin E."/>
            <person name="Murat C."/>
            <person name="Sun H."/>
            <person name="Tunlid A."/>
            <person name="Henrissat B."/>
            <person name="Grigoriev I.V."/>
            <person name="Hibbett D.S."/>
            <person name="Martin F."/>
            <person name="Nordberg H.P."/>
            <person name="Cantor M.N."/>
            <person name="Hua S.X."/>
        </authorList>
    </citation>
    <scope>NUCLEOTIDE SEQUENCE [LARGE SCALE GENOMIC DNA]</scope>
    <source>
        <strain evidence="12">h7</strain>
    </source>
</reference>
<dbReference type="Pfam" id="PF02936">
    <property type="entry name" value="COX4"/>
    <property type="match status" value="1"/>
</dbReference>
<organism evidence="11 12">
    <name type="scientific">Hebeloma cylindrosporum</name>
    <dbReference type="NCBI Taxonomy" id="76867"/>
    <lineage>
        <taxon>Eukaryota</taxon>
        <taxon>Fungi</taxon>
        <taxon>Dikarya</taxon>
        <taxon>Basidiomycota</taxon>
        <taxon>Agaricomycotina</taxon>
        <taxon>Agaricomycetes</taxon>
        <taxon>Agaricomycetidae</taxon>
        <taxon>Agaricales</taxon>
        <taxon>Agaricineae</taxon>
        <taxon>Hymenogastraceae</taxon>
        <taxon>Hebeloma</taxon>
    </lineage>
</organism>
<keyword evidence="7" id="KW-1133">Transmembrane helix</keyword>
<keyword evidence="8" id="KW-0560">Oxidoreductase</keyword>
<dbReference type="STRING" id="686832.A0A0C3BI94"/>
<evidence type="ECO:0000256" key="4">
    <source>
        <dbReference type="ARBA" id="ARBA00022692"/>
    </source>
</evidence>
<dbReference type="OrthoDB" id="186013at2759"/>
<dbReference type="HOGENOM" id="CLU_070101_3_0_1"/>
<keyword evidence="12" id="KW-1185">Reference proteome</keyword>
<protein>
    <recommendedName>
        <fullName evidence="13">Cytochrome c oxidase subunit IV</fullName>
    </recommendedName>
</protein>
<evidence type="ECO:0000256" key="2">
    <source>
        <dbReference type="ARBA" id="ARBA00004673"/>
    </source>
</evidence>
<comment type="pathway">
    <text evidence="2">Energy metabolism; oxidative phosphorylation.</text>
</comment>
<evidence type="ECO:0000256" key="3">
    <source>
        <dbReference type="ARBA" id="ARBA00008135"/>
    </source>
</evidence>
<evidence type="ECO:0000313" key="11">
    <source>
        <dbReference type="EMBL" id="KIM36440.1"/>
    </source>
</evidence>
<comment type="similarity">
    <text evidence="3">Belongs to the cytochrome c oxidase IV family.</text>
</comment>
<evidence type="ECO:0000256" key="8">
    <source>
        <dbReference type="ARBA" id="ARBA00023002"/>
    </source>
</evidence>
<evidence type="ECO:0000256" key="7">
    <source>
        <dbReference type="ARBA" id="ARBA00022989"/>
    </source>
</evidence>
<evidence type="ECO:0000256" key="1">
    <source>
        <dbReference type="ARBA" id="ARBA00004434"/>
    </source>
</evidence>
<dbReference type="Proteomes" id="UP000053424">
    <property type="component" value="Unassembled WGS sequence"/>
</dbReference>
<evidence type="ECO:0008006" key="13">
    <source>
        <dbReference type="Google" id="ProtNLM"/>
    </source>
</evidence>
<evidence type="ECO:0000313" key="12">
    <source>
        <dbReference type="Proteomes" id="UP000053424"/>
    </source>
</evidence>
<dbReference type="FunFam" id="1.10.442.10:FF:000002">
    <property type="entry name" value="Cytochrome c oxidase subunit V"/>
    <property type="match status" value="1"/>
</dbReference>
<name>A0A0C3BI94_HEBCY</name>
<dbReference type="PANTHER" id="PTHR10707">
    <property type="entry name" value="CYTOCHROME C OXIDASE SUBUNIT IV"/>
    <property type="match status" value="1"/>
</dbReference>
<gene>
    <name evidence="11" type="ORF">M413DRAFT_449151</name>
</gene>
<keyword evidence="6" id="KW-0809">Transit peptide</keyword>
<accession>A0A0C3BI94</accession>
<dbReference type="GO" id="GO:0005743">
    <property type="term" value="C:mitochondrial inner membrane"/>
    <property type="evidence" value="ECO:0007669"/>
    <property type="project" value="UniProtKB-SubCell"/>
</dbReference>
<keyword evidence="5" id="KW-0999">Mitochondrion inner membrane</keyword>
<evidence type="ECO:0000256" key="6">
    <source>
        <dbReference type="ARBA" id="ARBA00022946"/>
    </source>
</evidence>
<reference evidence="12" key="2">
    <citation type="submission" date="2015-01" db="EMBL/GenBank/DDBJ databases">
        <title>Evolutionary Origins and Diversification of the Mycorrhizal Mutualists.</title>
        <authorList>
            <consortium name="DOE Joint Genome Institute"/>
            <consortium name="Mycorrhizal Genomics Consortium"/>
            <person name="Kohler A."/>
            <person name="Kuo A."/>
            <person name="Nagy L.G."/>
            <person name="Floudas D."/>
            <person name="Copeland A."/>
            <person name="Barry K.W."/>
            <person name="Cichocki N."/>
            <person name="Veneault-Fourrey C."/>
            <person name="LaButti K."/>
            <person name="Lindquist E.A."/>
            <person name="Lipzen A."/>
            <person name="Lundell T."/>
            <person name="Morin E."/>
            <person name="Murat C."/>
            <person name="Riley R."/>
            <person name="Ohm R."/>
            <person name="Sun H."/>
            <person name="Tunlid A."/>
            <person name="Henrissat B."/>
            <person name="Grigoriev I.V."/>
            <person name="Hibbett D.S."/>
            <person name="Martin F."/>
        </authorList>
    </citation>
    <scope>NUCLEOTIDE SEQUENCE [LARGE SCALE GENOMIC DNA]</scope>
    <source>
        <strain evidence="12">h7</strain>
    </source>
</reference>
<keyword evidence="9" id="KW-0496">Mitochondrion</keyword>
<dbReference type="CDD" id="cd00922">
    <property type="entry name" value="Cyt_c_Oxidase_IV"/>
    <property type="match status" value="1"/>
</dbReference>
<evidence type="ECO:0000256" key="10">
    <source>
        <dbReference type="ARBA" id="ARBA00023136"/>
    </source>
</evidence>